<dbReference type="Pfam" id="PF00498">
    <property type="entry name" value="FHA"/>
    <property type="match status" value="1"/>
</dbReference>
<dbReference type="SMART" id="SM00240">
    <property type="entry name" value="FHA"/>
    <property type="match status" value="1"/>
</dbReference>
<name>A0A7K5JU65_9TYRA</name>
<dbReference type="PANTHER" id="PTHR18853:SF7">
    <property type="entry name" value="FORKHEAD-ASSOCIATED DOMAIN-CONTAINING PROTEIN 1"/>
    <property type="match status" value="1"/>
</dbReference>
<dbReference type="PROSITE" id="PS50006">
    <property type="entry name" value="FHA_DOMAIN"/>
    <property type="match status" value="1"/>
</dbReference>
<feature type="non-terminal residue" evidence="2">
    <location>
        <position position="1"/>
    </location>
</feature>
<evidence type="ECO:0000259" key="1">
    <source>
        <dbReference type="PROSITE" id="PS50006"/>
    </source>
</evidence>
<accession>A0A7K5JU65</accession>
<dbReference type="Proteomes" id="UP000525714">
    <property type="component" value="Unassembled WGS sequence"/>
</dbReference>
<dbReference type="InterPro" id="IPR052642">
    <property type="entry name" value="CC-FHA_domain"/>
</dbReference>
<gene>
    <name evidence="2" type="primary">Fhad1_1</name>
    <name evidence="2" type="ORF">MIOMAC_R15254</name>
</gene>
<feature type="domain" description="FHA" evidence="1">
    <location>
        <begin position="19"/>
        <end position="70"/>
    </location>
</feature>
<dbReference type="EMBL" id="VYZC01000092">
    <property type="protein sequence ID" value="NWS97451.1"/>
    <property type="molecule type" value="Genomic_DNA"/>
</dbReference>
<comment type="caution">
    <text evidence="2">The sequence shown here is derived from an EMBL/GenBank/DDBJ whole genome shotgun (WGS) entry which is preliminary data.</text>
</comment>
<dbReference type="InterPro" id="IPR000253">
    <property type="entry name" value="FHA_dom"/>
</dbReference>
<keyword evidence="3" id="KW-1185">Reference proteome</keyword>
<organism evidence="2 3">
    <name type="scientific">Mionectes macconnelli</name>
    <name type="common">McConnell's flycatcher</name>
    <dbReference type="NCBI Taxonomy" id="254557"/>
    <lineage>
        <taxon>Eukaryota</taxon>
        <taxon>Metazoa</taxon>
        <taxon>Chordata</taxon>
        <taxon>Craniata</taxon>
        <taxon>Vertebrata</taxon>
        <taxon>Euteleostomi</taxon>
        <taxon>Archelosauria</taxon>
        <taxon>Archosauria</taxon>
        <taxon>Dinosauria</taxon>
        <taxon>Saurischia</taxon>
        <taxon>Theropoda</taxon>
        <taxon>Coelurosauria</taxon>
        <taxon>Aves</taxon>
        <taxon>Neognathae</taxon>
        <taxon>Neoaves</taxon>
        <taxon>Telluraves</taxon>
        <taxon>Australaves</taxon>
        <taxon>Passeriformes</taxon>
        <taxon>Tyrannidae</taxon>
        <taxon>Mionectes</taxon>
    </lineage>
</organism>
<evidence type="ECO:0000313" key="2">
    <source>
        <dbReference type="EMBL" id="NWS97451.1"/>
    </source>
</evidence>
<sequence length="183" mass="19299">MRAFLRSSEGCFQLKPHTTTIGSHRGADIVLQSAGVAERHAALEFSASDNSFVLQDFNSPHGTFVNSCQVQNAAVGVRPGDILRFGTAGAAFELVLDGAAQVRLGGWGCPGKGTQGGMGCLLIPGKGGWVLLPKERCPGKGGCYRPWKDAQGRVDGDVQGKLPRKGGWVGAAAQGRLREQKRL</sequence>
<proteinExistence type="predicted"/>
<reference evidence="2 3" key="1">
    <citation type="submission" date="2019-09" db="EMBL/GenBank/DDBJ databases">
        <title>Bird 10,000 Genomes (B10K) Project - Family phase.</title>
        <authorList>
            <person name="Zhang G."/>
        </authorList>
    </citation>
    <scope>NUCLEOTIDE SEQUENCE [LARGE SCALE GENOMIC DNA]</scope>
    <source>
        <strain evidence="2">B10K-DU-003-16</strain>
        <tissue evidence="2">Mixed tissue sample</tissue>
    </source>
</reference>
<dbReference type="SUPFAM" id="SSF49879">
    <property type="entry name" value="SMAD/FHA domain"/>
    <property type="match status" value="1"/>
</dbReference>
<dbReference type="InterPro" id="IPR008984">
    <property type="entry name" value="SMAD_FHA_dom_sf"/>
</dbReference>
<dbReference type="Gene3D" id="2.60.200.20">
    <property type="match status" value="1"/>
</dbReference>
<dbReference type="AlphaFoldDB" id="A0A7K5JU65"/>
<evidence type="ECO:0000313" key="3">
    <source>
        <dbReference type="Proteomes" id="UP000525714"/>
    </source>
</evidence>
<dbReference type="PANTHER" id="PTHR18853">
    <property type="entry name" value="FORKHEAD-ASSOCIATED DOMAIN-CONTAINING PROTEIN 1-RELATED"/>
    <property type="match status" value="1"/>
</dbReference>
<feature type="non-terminal residue" evidence="2">
    <location>
        <position position="183"/>
    </location>
</feature>
<protein>
    <submittedName>
        <fullName evidence="2">FHAD1 protein</fullName>
    </submittedName>
</protein>